<name>A0A2W5RB12_ACIJO</name>
<protein>
    <submittedName>
        <fullName evidence="2">Uncharacterized protein</fullName>
    </submittedName>
</protein>
<evidence type="ECO:0000256" key="1">
    <source>
        <dbReference type="SAM" id="MobiDB-lite"/>
    </source>
</evidence>
<feature type="region of interest" description="Disordered" evidence="1">
    <location>
        <begin position="115"/>
        <end position="136"/>
    </location>
</feature>
<dbReference type="EMBL" id="QFQJ01000077">
    <property type="protein sequence ID" value="PZQ86886.1"/>
    <property type="molecule type" value="Genomic_DNA"/>
</dbReference>
<reference evidence="2 3" key="1">
    <citation type="submission" date="2017-11" db="EMBL/GenBank/DDBJ databases">
        <title>Infants hospitalized years apart are colonized by the same room-sourced microbial strains.</title>
        <authorList>
            <person name="Brooks B."/>
            <person name="Olm M.R."/>
            <person name="Firek B.A."/>
            <person name="Baker R."/>
            <person name="Thomas B.C."/>
            <person name="Morowitz M.J."/>
            <person name="Banfield J.F."/>
        </authorList>
    </citation>
    <scope>NUCLEOTIDE SEQUENCE [LARGE SCALE GENOMIC DNA]</scope>
    <source>
        <strain evidence="2">S2_003_000_R3_20</strain>
    </source>
</reference>
<dbReference type="Proteomes" id="UP000249282">
    <property type="component" value="Unassembled WGS sequence"/>
</dbReference>
<organism evidence="2 3">
    <name type="scientific">Acinetobacter johnsonii</name>
    <dbReference type="NCBI Taxonomy" id="40214"/>
    <lineage>
        <taxon>Bacteria</taxon>
        <taxon>Pseudomonadati</taxon>
        <taxon>Pseudomonadota</taxon>
        <taxon>Gammaproteobacteria</taxon>
        <taxon>Moraxellales</taxon>
        <taxon>Moraxellaceae</taxon>
        <taxon>Acinetobacter</taxon>
    </lineage>
</organism>
<accession>A0A2W5RB12</accession>
<evidence type="ECO:0000313" key="3">
    <source>
        <dbReference type="Proteomes" id="UP000249282"/>
    </source>
</evidence>
<proteinExistence type="predicted"/>
<comment type="caution">
    <text evidence="2">The sequence shown here is derived from an EMBL/GenBank/DDBJ whole genome shotgun (WGS) entry which is preliminary data.</text>
</comment>
<gene>
    <name evidence="2" type="ORF">DI542_12985</name>
</gene>
<dbReference type="AlphaFoldDB" id="A0A2W5RB12"/>
<sequence length="162" mass="16042">MSLVDTAGGFVRAAGRFDILGGLLFAGDQVCGGPRAGAGMWCPGSPPSSGLMVATGGGAVSSWPVPVIRCVVGPRPPTSSGPRAATAGRQVGDPVLQVANAGDRAGDPVLQVAPGRRRAQGPGWPPVAVPVRSGPPGRCRDLAPRVTAELGAQGGHCRPLGG</sequence>
<evidence type="ECO:0000313" key="2">
    <source>
        <dbReference type="EMBL" id="PZQ86886.1"/>
    </source>
</evidence>